<feature type="region of interest" description="Disordered" evidence="9">
    <location>
        <begin position="204"/>
        <end position="225"/>
    </location>
</feature>
<comment type="caution">
    <text evidence="10">The sequence shown here is derived from an EMBL/GenBank/DDBJ whole genome shotgun (WGS) entry which is preliminary data.</text>
</comment>
<dbReference type="RefSeq" id="WP_380869160.1">
    <property type="nucleotide sequence ID" value="NZ_JBHUMA010000006.1"/>
</dbReference>
<dbReference type="Proteomes" id="UP001597393">
    <property type="component" value="Unassembled WGS sequence"/>
</dbReference>
<evidence type="ECO:0000256" key="4">
    <source>
        <dbReference type="ARBA" id="ARBA00022801"/>
    </source>
</evidence>
<keyword evidence="7" id="KW-0456">Lyase</keyword>
<dbReference type="GO" id="GO:0016787">
    <property type="term" value="F:hydrolase activity"/>
    <property type="evidence" value="ECO:0007669"/>
    <property type="project" value="UniProtKB-KW"/>
</dbReference>
<protein>
    <recommendedName>
        <fullName evidence="8">Abasic site processing protein</fullName>
        <ecNumber evidence="8">3.4.-.-</ecNumber>
    </recommendedName>
</protein>
<evidence type="ECO:0000256" key="6">
    <source>
        <dbReference type="ARBA" id="ARBA00023125"/>
    </source>
</evidence>
<gene>
    <name evidence="10" type="ORF">ACFSQ3_08705</name>
</gene>
<feature type="compositionally biased region" description="Basic and acidic residues" evidence="9">
    <location>
        <begin position="204"/>
        <end position="216"/>
    </location>
</feature>
<evidence type="ECO:0000256" key="2">
    <source>
        <dbReference type="ARBA" id="ARBA00022670"/>
    </source>
</evidence>
<evidence type="ECO:0000313" key="11">
    <source>
        <dbReference type="Proteomes" id="UP001597393"/>
    </source>
</evidence>
<evidence type="ECO:0000256" key="7">
    <source>
        <dbReference type="ARBA" id="ARBA00023239"/>
    </source>
</evidence>
<proteinExistence type="inferred from homology"/>
<keyword evidence="2 8" id="KW-0645">Protease</keyword>
<evidence type="ECO:0000256" key="5">
    <source>
        <dbReference type="ARBA" id="ARBA00023124"/>
    </source>
</evidence>
<dbReference type="Gene3D" id="3.90.1680.10">
    <property type="entry name" value="SOS response associated peptidase-like"/>
    <property type="match status" value="1"/>
</dbReference>
<dbReference type="PANTHER" id="PTHR13604:SF0">
    <property type="entry name" value="ABASIC SITE PROCESSING PROTEIN HMCES"/>
    <property type="match status" value="1"/>
</dbReference>
<keyword evidence="11" id="KW-1185">Reference proteome</keyword>
<dbReference type="EC" id="3.4.-.-" evidence="8"/>
<comment type="similarity">
    <text evidence="1 8">Belongs to the SOS response-associated peptidase family.</text>
</comment>
<dbReference type="Pfam" id="PF02586">
    <property type="entry name" value="SRAP"/>
    <property type="match status" value="1"/>
</dbReference>
<dbReference type="InterPro" id="IPR036590">
    <property type="entry name" value="SRAP-like"/>
</dbReference>
<evidence type="ECO:0000256" key="8">
    <source>
        <dbReference type="RuleBase" id="RU364100"/>
    </source>
</evidence>
<reference evidence="11" key="1">
    <citation type="journal article" date="2019" name="Int. J. Syst. Evol. Microbiol.">
        <title>The Global Catalogue of Microorganisms (GCM) 10K type strain sequencing project: providing services to taxonomists for standard genome sequencing and annotation.</title>
        <authorList>
            <consortium name="The Broad Institute Genomics Platform"/>
            <consortium name="The Broad Institute Genome Sequencing Center for Infectious Disease"/>
            <person name="Wu L."/>
            <person name="Ma J."/>
        </authorList>
    </citation>
    <scope>NUCLEOTIDE SEQUENCE [LARGE SCALE GENOMIC DNA]</scope>
    <source>
        <strain evidence="11">KCTC 42248</strain>
    </source>
</reference>
<evidence type="ECO:0000256" key="1">
    <source>
        <dbReference type="ARBA" id="ARBA00008136"/>
    </source>
</evidence>
<evidence type="ECO:0000256" key="3">
    <source>
        <dbReference type="ARBA" id="ARBA00022763"/>
    </source>
</evidence>
<keyword evidence="3" id="KW-0227">DNA damage</keyword>
<sequence length="225" mass="25712">MCGRTLISEAKELAAKAGVQLGSENKERDTNRPPGTDMPVILDARPGKLHYIKWGLIPAGSVEPPKFATTYARIETMHSLPSYKNLIGRRHCVFVIDGFYEFDKRQTPSQPYYFQRKDGETLYLAGFWDTWKDPTKDVVIPSCTMLMQRANNFMSQIHDRMPCILSQSEALIWLDREAAKQKRMSVLQLPADDLLEGWPVDKRVNNARNKDDHNSDRNGPQLGLF</sequence>
<dbReference type="InterPro" id="IPR003738">
    <property type="entry name" value="SRAP"/>
</dbReference>
<dbReference type="EMBL" id="JBHUMA010000006">
    <property type="protein sequence ID" value="MFD2599031.1"/>
    <property type="molecule type" value="Genomic_DNA"/>
</dbReference>
<evidence type="ECO:0000256" key="9">
    <source>
        <dbReference type="SAM" id="MobiDB-lite"/>
    </source>
</evidence>
<keyword evidence="5" id="KW-0190">Covalent protein-DNA linkage</keyword>
<keyword evidence="6" id="KW-0238">DNA-binding</keyword>
<dbReference type="SUPFAM" id="SSF143081">
    <property type="entry name" value="BB1717-like"/>
    <property type="match status" value="1"/>
</dbReference>
<organism evidence="10 11">
    <name type="scientific">Sphingobacterium corticis</name>
    <dbReference type="NCBI Taxonomy" id="1812823"/>
    <lineage>
        <taxon>Bacteria</taxon>
        <taxon>Pseudomonadati</taxon>
        <taxon>Bacteroidota</taxon>
        <taxon>Sphingobacteriia</taxon>
        <taxon>Sphingobacteriales</taxon>
        <taxon>Sphingobacteriaceae</taxon>
        <taxon>Sphingobacterium</taxon>
    </lineage>
</organism>
<accession>A0ABW5NIT3</accession>
<name>A0ABW5NIT3_9SPHI</name>
<dbReference type="PANTHER" id="PTHR13604">
    <property type="entry name" value="DC12-RELATED"/>
    <property type="match status" value="1"/>
</dbReference>
<evidence type="ECO:0000313" key="10">
    <source>
        <dbReference type="EMBL" id="MFD2599031.1"/>
    </source>
</evidence>
<keyword evidence="4 8" id="KW-0378">Hydrolase</keyword>